<evidence type="ECO:0000313" key="2">
    <source>
        <dbReference type="WBParaSite" id="nRc.2.0.1.t19345-RA"/>
    </source>
</evidence>
<protein>
    <submittedName>
        <fullName evidence="2">Uncharacterized protein</fullName>
    </submittedName>
</protein>
<organism evidence="1 2">
    <name type="scientific">Romanomermis culicivorax</name>
    <name type="common">Nematode worm</name>
    <dbReference type="NCBI Taxonomy" id="13658"/>
    <lineage>
        <taxon>Eukaryota</taxon>
        <taxon>Metazoa</taxon>
        <taxon>Ecdysozoa</taxon>
        <taxon>Nematoda</taxon>
        <taxon>Enoplea</taxon>
        <taxon>Dorylaimia</taxon>
        <taxon>Mermithida</taxon>
        <taxon>Mermithoidea</taxon>
        <taxon>Mermithidae</taxon>
        <taxon>Romanomermis</taxon>
    </lineage>
</organism>
<dbReference type="Proteomes" id="UP000887565">
    <property type="component" value="Unplaced"/>
</dbReference>
<evidence type="ECO:0000313" key="1">
    <source>
        <dbReference type="Proteomes" id="UP000887565"/>
    </source>
</evidence>
<name>A0A915IYZ8_ROMCU</name>
<keyword evidence="1" id="KW-1185">Reference proteome</keyword>
<accession>A0A915IYZ8</accession>
<reference evidence="2" key="1">
    <citation type="submission" date="2022-11" db="UniProtKB">
        <authorList>
            <consortium name="WormBaseParasite"/>
        </authorList>
    </citation>
    <scope>IDENTIFICATION</scope>
</reference>
<sequence length="67" mass="7524">MMQLNFNCSDNVNKSWNGMLYSSDTDLFVSSEDNKPATISNIVWQMGSDAEYDCHDSSPLEIQGTIQ</sequence>
<dbReference type="AlphaFoldDB" id="A0A915IYZ8"/>
<proteinExistence type="predicted"/>
<dbReference type="WBParaSite" id="nRc.2.0.1.t19345-RA">
    <property type="protein sequence ID" value="nRc.2.0.1.t19345-RA"/>
    <property type="gene ID" value="nRc.2.0.1.g19345"/>
</dbReference>